<dbReference type="GO" id="GO:0006914">
    <property type="term" value="P:autophagy"/>
    <property type="evidence" value="ECO:0007669"/>
    <property type="project" value="UniProtKB-KW"/>
</dbReference>
<dbReference type="Gene3D" id="2.130.10.10">
    <property type="entry name" value="YVTN repeat-like/Quinoprotein amine dehydrogenase"/>
    <property type="match status" value="1"/>
</dbReference>
<dbReference type="Pfam" id="PF21032">
    <property type="entry name" value="PROPPIN"/>
    <property type="match status" value="1"/>
</dbReference>
<comment type="caution">
    <text evidence="5">The sequence shown here is derived from an EMBL/GenBank/DDBJ whole genome shotgun (WGS) entry which is preliminary data.</text>
</comment>
<dbReference type="InterPro" id="IPR036322">
    <property type="entry name" value="WD40_repeat_dom_sf"/>
</dbReference>
<evidence type="ECO:0000256" key="1">
    <source>
        <dbReference type="ARBA" id="ARBA00022574"/>
    </source>
</evidence>
<dbReference type="SMART" id="SM00320">
    <property type="entry name" value="WD40"/>
    <property type="match status" value="2"/>
</dbReference>
<gene>
    <name evidence="5" type="ORF">UXM345_LOCUS3299</name>
</gene>
<reference evidence="5" key="1">
    <citation type="submission" date="2021-02" db="EMBL/GenBank/DDBJ databases">
        <authorList>
            <person name="Nowell W R."/>
        </authorList>
    </citation>
    <scope>NUCLEOTIDE SEQUENCE</scope>
</reference>
<keyword evidence="1" id="KW-0853">WD repeat</keyword>
<evidence type="ECO:0000256" key="4">
    <source>
        <dbReference type="ARBA" id="ARBA00025740"/>
    </source>
</evidence>
<evidence type="ECO:0000313" key="6">
    <source>
        <dbReference type="Proteomes" id="UP000663842"/>
    </source>
</evidence>
<organism evidence="5 6">
    <name type="scientific">Rotaria magnacalcarata</name>
    <dbReference type="NCBI Taxonomy" id="392030"/>
    <lineage>
        <taxon>Eukaryota</taxon>
        <taxon>Metazoa</taxon>
        <taxon>Spiralia</taxon>
        <taxon>Gnathifera</taxon>
        <taxon>Rotifera</taxon>
        <taxon>Eurotatoria</taxon>
        <taxon>Bdelloidea</taxon>
        <taxon>Philodinida</taxon>
        <taxon>Philodinidae</taxon>
        <taxon>Rotaria</taxon>
    </lineage>
</organism>
<keyword evidence="3" id="KW-0072">Autophagy</keyword>
<dbReference type="InterPro" id="IPR016024">
    <property type="entry name" value="ARM-type_fold"/>
</dbReference>
<dbReference type="InterPro" id="IPR046805">
    <property type="entry name" value="Tra1_ring"/>
</dbReference>
<dbReference type="InterPro" id="IPR046807">
    <property type="entry name" value="Tra1_central"/>
</dbReference>
<dbReference type="Pfam" id="PF20206">
    <property type="entry name" value="Tra1_ring"/>
    <property type="match status" value="1"/>
</dbReference>
<dbReference type="InterPro" id="IPR048720">
    <property type="entry name" value="PROPPIN"/>
</dbReference>
<protein>
    <recommendedName>
        <fullName evidence="7">Transformation/transcription domain-associated protein</fullName>
    </recommendedName>
</protein>
<dbReference type="EMBL" id="CAJOBF010000211">
    <property type="protein sequence ID" value="CAF3774051.1"/>
    <property type="molecule type" value="Genomic_DNA"/>
</dbReference>
<dbReference type="GO" id="GO:0005737">
    <property type="term" value="C:cytoplasm"/>
    <property type="evidence" value="ECO:0007669"/>
    <property type="project" value="UniProtKB-ARBA"/>
</dbReference>
<evidence type="ECO:0008006" key="7">
    <source>
        <dbReference type="Google" id="ProtNLM"/>
    </source>
</evidence>
<dbReference type="PANTHER" id="PTHR11227">
    <property type="entry name" value="WD-REPEAT PROTEIN INTERACTING WITH PHOSPHOINOSIDES WIPI -RELATED"/>
    <property type="match status" value="1"/>
</dbReference>
<sequence>MANNVVVETHYTQNMNRSLAGDSDTYQQCNYQTFQMLVLSVVDSLNTDEVRLKHVHNISENVEILSTLPNYAIYIDLLVKNFLRSLVETDTVFIIPSNAQTIRKQMIEIFHRLPITEALRPFVKDILSPIFKLLTKENEENASLLLRIIAEYMKQFRPQMIMEVREFLQFVHNVYRQKASALDQIFLTKTFSYPTLTINEIDVTSVLEQICTSVKLVVKKIQNFSLQTSLTTDEPTNSPAHVVTDTFTILSRASHSVKLLAEFPVAIVLLYQVCRQSLQTEFGELVPLFLRYLTLQPSKEQKSDQKFNMEIYIEFLTTQAKTLSFLAFVGKTYQEQLALNSDLLVVAIFQLLDGCPPENVQLRKDIIVAARHFVSSDFRTLFIPHVKRFFDENLLLSTGYTARETLKPLAYNTFGDFFNHIRASLSIEDLQSVLYMYSKMIHDSSLPPTIQVTSLKFLTNIAESIRQKASEKSRDLLIHVVETLIFKCKSLAKQCTHVLNSSNEKSNTPTIPPVNEVDVTTSTLNELVQNMNDITNREKELQCQQLSLIRFQATSPLIYTLSSNDCRTILKVLVSSLRNITWILADVKISDNLVTQPKQFPPSITILYIKFFKYILQCLILFFESAPATNANGSSSSTTNNTTNITRNKEEKEIMDMIASVFIVMHKQNYREIFENNLLYFYKCANKNPNITLIMNTLLQQSPSSTILVELLLEFLLPRINEIGETNNTNNACLKLFKLVINSVVTTTLANENEKILQPYLKQIILRSIECAQVTQDPYNYFILLRALFRSIGVGNHELLNQEFLTLLHFLLQRLNEYQSCKHRQNLRELFIELCLTVPVRLSVLLPYLPLLMEPLVNALNGSSTLILQGLRTLELCVDNLQPDFLYNHILPVRSSLMISLYRLLNHSNNDIAQNTFRILGKLGGNNRRIFNEPQQIKDNTEDFDSEQEAEIYLQMSFEHEPKSISIPLLKILRTCADQLKSSIADQHQIKRQAWLIVRSVLSVLISNDDDHDLVTHLLNHSSFLNGNISECPLVWNANIELKSHYGHISLLQCLHQAATCKTLADEVLPILKSTIQHYALVSLTYQIGPSSSETYDTSDNIDCSTILIDSIVSCCIDIEDELNAIGRVSFETLLNTLLTIFNSDYQRITKLPIINYLITTLRNHCHDRMWYSKQGSCRFLHQLCLNYFRKETEWFMENFNEILNEFFHVIISLTDEISSGTLDIISNMIKEFLEHYSSTKSNEKLNESLIELLLNYIFSPIIYIRNLVYDCLRQLSYSFQQPILRLIEPFKSDLIKKFSSSNILPFKNQSLVYQITYLDVYIYFRTLEPKISYITLYDDDLFKDLSTFIFDENDLIKSSSYRSLTQQQLTLNLIVLKKLAVRTLGEYHEQIEYRDRVLRLFFKILTAIQSNELQLIAYETIEKIFTGHQNDQLRSRFVDLYVQKLPFQDYEKLNLTPQIAQTLFYLSKLSPNSFDERLCEHILNLIRRLMQTIAQTFRSIVDTQNQYYKSCLILLDLLATLPTSSKKIIESLTMLILKFDKHLMIESSSACRKYLVELLIRHPQLSLDQFINDENRLQDLQWSRLFLDLLKSSSSSNIQTFVRTNWLDRFRQILSDHIVVIETSQSIPSIICITIRSLSILARTDQLWWSRQHELVSLLLRLWRSNTFQQHSFLSSEHFDSFCTKELNNVLNLCLIYYQYQPERIRLLLELTRIYSSIDKLFYPKKFFIFIQDTIIKTYSLKWKRDALLSFISLRNDESYTLECKSLFFEYILLPSFTYEFENNKVQITNELFQINANNDETIIDLFIRTMIDKKYLHQINDKYRICLLRFLCLFLEYKPQLICDTNSSVTNKRDNEKLRRVMECAYETLSMNNIDSTFKCQAHLLLCYIISKYPIVKRIITNVFTSLLKSYIIDAKYLVRQATDLLIPAIPIRMEDGNEILAEYTKKILSDDAHGNLQLMHIMTIIVRHQTIYFHVRYTLANLMIQSAQKIAGQATNPMEHKKLAIDIIEVIIKWELRKHSEQINDQKNFNRSLIDTMFSFLIRHACQINIPNMIPLSQQCIRLFKIARKYAWPNVDIKLTTFERLIHQILTKSPVDCFACGLENGFRIYNADPLRQTQRQDFGDGGIGQVEMLFRCNYVGLVGGGKSPKYSPSKVMIWDDAKKRIVIELEFSTEVKGVRLRRDRIIVILETMIKVYTFTQNPQQLHVFETCTNTRGLCVVCPSGSKSFIAYPSRTIGQVCLVDLAATEKPVVEIQAHEASIMYLAMNMTGTRLATASEKGTLIRIFDTDTSQLLNELRRGAHHATIYCINFNQDSTLLCVSSDHSTVHIFYIEESHKNKTRSASSAAAFLPKYFNSQWSSCKFHLPENTGSICAFGPNSDANKTVIALCSDGSYSRFLITPKGECIQDQCRQFLEVGEDGSSLIGATAI</sequence>
<dbReference type="Proteomes" id="UP000663842">
    <property type="component" value="Unassembled WGS sequence"/>
</dbReference>
<dbReference type="SUPFAM" id="SSF50978">
    <property type="entry name" value="WD40 repeat-like"/>
    <property type="match status" value="1"/>
</dbReference>
<dbReference type="InterPro" id="IPR015943">
    <property type="entry name" value="WD40/YVTN_repeat-like_dom_sf"/>
</dbReference>
<evidence type="ECO:0000313" key="5">
    <source>
        <dbReference type="EMBL" id="CAF3774051.1"/>
    </source>
</evidence>
<dbReference type="Pfam" id="PF20175">
    <property type="entry name" value="Tra1_central"/>
    <property type="match status" value="1"/>
</dbReference>
<evidence type="ECO:0000256" key="2">
    <source>
        <dbReference type="ARBA" id="ARBA00022737"/>
    </source>
</evidence>
<evidence type="ECO:0000256" key="3">
    <source>
        <dbReference type="ARBA" id="ARBA00023006"/>
    </source>
</evidence>
<name>A0A818ZT16_9BILA</name>
<accession>A0A818ZT16</accession>
<comment type="similarity">
    <text evidence="4">Belongs to the WD repeat PROPPIN family.</text>
</comment>
<dbReference type="SUPFAM" id="SSF48371">
    <property type="entry name" value="ARM repeat"/>
    <property type="match status" value="3"/>
</dbReference>
<keyword evidence="2" id="KW-0677">Repeat</keyword>
<dbReference type="InterPro" id="IPR001680">
    <property type="entry name" value="WD40_rpt"/>
</dbReference>
<proteinExistence type="inferred from homology"/>